<evidence type="ECO:0000256" key="3">
    <source>
        <dbReference type="ARBA" id="ARBA00022946"/>
    </source>
</evidence>
<dbReference type="Pfam" id="PF02536">
    <property type="entry name" value="mTERF"/>
    <property type="match status" value="2"/>
</dbReference>
<evidence type="ECO:0000256" key="4">
    <source>
        <dbReference type="SAM" id="MobiDB-lite"/>
    </source>
</evidence>
<feature type="compositionally biased region" description="Basic and acidic residues" evidence="4">
    <location>
        <begin position="399"/>
        <end position="411"/>
    </location>
</feature>
<dbReference type="EMBL" id="BKCP01004960">
    <property type="protein sequence ID" value="GER35232.1"/>
    <property type="molecule type" value="Genomic_DNA"/>
</dbReference>
<dbReference type="InterPro" id="IPR003690">
    <property type="entry name" value="MTERF"/>
</dbReference>
<reference evidence="6" key="1">
    <citation type="journal article" date="2019" name="Curr. Biol.">
        <title>Genome Sequence of Striga asiatica Provides Insight into the Evolution of Plant Parasitism.</title>
        <authorList>
            <person name="Yoshida S."/>
            <person name="Kim S."/>
            <person name="Wafula E.K."/>
            <person name="Tanskanen J."/>
            <person name="Kim Y.M."/>
            <person name="Honaas L."/>
            <person name="Yang Z."/>
            <person name="Spallek T."/>
            <person name="Conn C.E."/>
            <person name="Ichihashi Y."/>
            <person name="Cheong K."/>
            <person name="Cui S."/>
            <person name="Der J.P."/>
            <person name="Gundlach H."/>
            <person name="Jiao Y."/>
            <person name="Hori C."/>
            <person name="Ishida J.K."/>
            <person name="Kasahara H."/>
            <person name="Kiba T."/>
            <person name="Kim M.S."/>
            <person name="Koo N."/>
            <person name="Laohavisit A."/>
            <person name="Lee Y.H."/>
            <person name="Lumba S."/>
            <person name="McCourt P."/>
            <person name="Mortimer J.C."/>
            <person name="Mutuku J.M."/>
            <person name="Nomura T."/>
            <person name="Sasaki-Sekimoto Y."/>
            <person name="Seto Y."/>
            <person name="Wang Y."/>
            <person name="Wakatake T."/>
            <person name="Sakakibara H."/>
            <person name="Demura T."/>
            <person name="Yamaguchi S."/>
            <person name="Yoneyama K."/>
            <person name="Manabe R.I."/>
            <person name="Nelson D.C."/>
            <person name="Schulman A.H."/>
            <person name="Timko M.P."/>
            <person name="dePamphilis C.W."/>
            <person name="Choi D."/>
            <person name="Shirasu K."/>
        </authorList>
    </citation>
    <scope>NUCLEOTIDE SEQUENCE [LARGE SCALE GENOMIC DNA]</scope>
    <source>
        <strain evidence="6">cv. UVA1</strain>
    </source>
</reference>
<keyword evidence="2" id="KW-0806">Transcription termination</keyword>
<evidence type="ECO:0000256" key="1">
    <source>
        <dbReference type="ARBA" id="ARBA00007692"/>
    </source>
</evidence>
<evidence type="ECO:0000313" key="6">
    <source>
        <dbReference type="Proteomes" id="UP000325081"/>
    </source>
</evidence>
<protein>
    <submittedName>
        <fullName evidence="5">Mitochondrial transcription termination factorfamily protein</fullName>
    </submittedName>
</protein>
<dbReference type="Proteomes" id="UP000325081">
    <property type="component" value="Unassembled WGS sequence"/>
</dbReference>
<dbReference type="InterPro" id="IPR038538">
    <property type="entry name" value="MTERF_sf"/>
</dbReference>
<dbReference type="PANTHER" id="PTHR13068:SF133">
    <property type="entry name" value="MITOCHONDRIAL TRANSCRIPTION TERMINATION FACTOR FAMILY PROTEIN"/>
    <property type="match status" value="1"/>
</dbReference>
<dbReference type="OrthoDB" id="637682at2759"/>
<keyword evidence="2" id="KW-0804">Transcription</keyword>
<comment type="caution">
    <text evidence="5">The sequence shown here is derived from an EMBL/GenBank/DDBJ whole genome shotgun (WGS) entry which is preliminary data.</text>
</comment>
<dbReference type="PANTHER" id="PTHR13068">
    <property type="entry name" value="CGI-12 PROTEIN-RELATED"/>
    <property type="match status" value="1"/>
</dbReference>
<keyword evidence="2" id="KW-0805">Transcription regulation</keyword>
<comment type="similarity">
    <text evidence="1">Belongs to the mTERF family.</text>
</comment>
<evidence type="ECO:0000256" key="2">
    <source>
        <dbReference type="ARBA" id="ARBA00022472"/>
    </source>
</evidence>
<organism evidence="5 6">
    <name type="scientific">Striga asiatica</name>
    <name type="common">Asiatic witchweed</name>
    <name type="synonym">Buchnera asiatica</name>
    <dbReference type="NCBI Taxonomy" id="4170"/>
    <lineage>
        <taxon>Eukaryota</taxon>
        <taxon>Viridiplantae</taxon>
        <taxon>Streptophyta</taxon>
        <taxon>Embryophyta</taxon>
        <taxon>Tracheophyta</taxon>
        <taxon>Spermatophyta</taxon>
        <taxon>Magnoliopsida</taxon>
        <taxon>eudicotyledons</taxon>
        <taxon>Gunneridae</taxon>
        <taxon>Pentapetalae</taxon>
        <taxon>asterids</taxon>
        <taxon>lamiids</taxon>
        <taxon>Lamiales</taxon>
        <taxon>Orobanchaceae</taxon>
        <taxon>Buchnereae</taxon>
        <taxon>Striga</taxon>
    </lineage>
</organism>
<sequence>MLAVFSRRRLNVAPKDSIFSPHHFRVLQKAILARQFSTANSPPTVCENASDKSFTVSYLINKCGLSPAAAASTKIRLDSPENPDAVLNLLRQYGFTNAHITKLITGWPKVLSSCPEKTLAPKLEFLRSIGVALPILARNLSREPSVLTRSLERFIIPSYNYLKGILKSDERVARVFSLGPCTFGRCYSDGIPSNISMLTERGVPLSSIVYMITHPPTLLVSKKRLERYVDRAVALGFDVSTSGFANVIGVFVDLGESNLERKVEVFKKCGWSEADVACAIRSFPNCMNVSEEKIVANMSFLENELGFGPGDVARSPVLVTMSLERRLRPRCLVVGILVERGLVKGKSLGLSSMLKMSEVDFLKRYVVKYEADVPELLDIYRGKSSPPPVRGFGLVSSAHGHEPREEAKAEVFCRPGSLGRQPRPMPRASP</sequence>
<dbReference type="SMART" id="SM00733">
    <property type="entry name" value="Mterf"/>
    <property type="match status" value="6"/>
</dbReference>
<name>A0A5A7PRW1_STRAF</name>
<dbReference type="GO" id="GO:0003676">
    <property type="term" value="F:nucleic acid binding"/>
    <property type="evidence" value="ECO:0007669"/>
    <property type="project" value="InterPro"/>
</dbReference>
<feature type="region of interest" description="Disordered" evidence="4">
    <location>
        <begin position="397"/>
        <end position="430"/>
    </location>
</feature>
<dbReference type="GO" id="GO:0006353">
    <property type="term" value="P:DNA-templated transcription termination"/>
    <property type="evidence" value="ECO:0007669"/>
    <property type="project" value="UniProtKB-KW"/>
</dbReference>
<gene>
    <name evidence="5" type="ORF">STAS_11491</name>
</gene>
<dbReference type="Gene3D" id="1.25.70.10">
    <property type="entry name" value="Transcription termination factor 3, mitochondrial"/>
    <property type="match status" value="1"/>
</dbReference>
<proteinExistence type="inferred from homology"/>
<accession>A0A5A7PRW1</accession>
<keyword evidence="3" id="KW-0809">Transit peptide</keyword>
<keyword evidence="6" id="KW-1185">Reference proteome</keyword>
<evidence type="ECO:0000313" key="5">
    <source>
        <dbReference type="EMBL" id="GER35232.1"/>
    </source>
</evidence>
<dbReference type="FunFam" id="1.25.70.10:FF:000001">
    <property type="entry name" value="Mitochondrial transcription termination factor-like"/>
    <property type="match status" value="1"/>
</dbReference>
<dbReference type="AlphaFoldDB" id="A0A5A7PRW1"/>